<evidence type="ECO:0000313" key="4">
    <source>
        <dbReference type="EMBL" id="MFD0958912.1"/>
    </source>
</evidence>
<feature type="compositionally biased region" description="Polar residues" evidence="1">
    <location>
        <begin position="33"/>
        <end position="51"/>
    </location>
</feature>
<sequence>MKKGLLIMMALTLFLTLGFGQVADAKRGGFKSPKQSFTQNPKKTDNVNQSNSGSKTGTAGSTAATKSGGLFGGSSLMKGLMIGGLAGMLFGGLFGGMGAFGEIMGLMINLLAIFAIIMLIRVAFVYLRSKRNNPPSPPSERRPY</sequence>
<keyword evidence="5" id="KW-1185">Reference proteome</keyword>
<comment type="caution">
    <text evidence="4">The sequence shown here is derived from an EMBL/GenBank/DDBJ whole genome shotgun (WGS) entry which is preliminary data.</text>
</comment>
<feature type="compositionally biased region" description="Low complexity" evidence="1">
    <location>
        <begin position="52"/>
        <end position="61"/>
    </location>
</feature>
<evidence type="ECO:0008006" key="6">
    <source>
        <dbReference type="Google" id="ProtNLM"/>
    </source>
</evidence>
<dbReference type="EMBL" id="JBHTJZ010000005">
    <property type="protein sequence ID" value="MFD0958912.1"/>
    <property type="molecule type" value="Genomic_DNA"/>
</dbReference>
<name>A0ABW3HN74_9BACL</name>
<reference evidence="5" key="1">
    <citation type="journal article" date="2019" name="Int. J. Syst. Evol. Microbiol.">
        <title>The Global Catalogue of Microorganisms (GCM) 10K type strain sequencing project: providing services to taxonomists for standard genome sequencing and annotation.</title>
        <authorList>
            <consortium name="The Broad Institute Genomics Platform"/>
            <consortium name="The Broad Institute Genome Sequencing Center for Infectious Disease"/>
            <person name="Wu L."/>
            <person name="Ma J."/>
        </authorList>
    </citation>
    <scope>NUCLEOTIDE SEQUENCE [LARGE SCALE GENOMIC DNA]</scope>
    <source>
        <strain evidence="5">CCUG 59129</strain>
    </source>
</reference>
<feature type="signal peptide" evidence="3">
    <location>
        <begin position="1"/>
        <end position="25"/>
    </location>
</feature>
<evidence type="ECO:0000313" key="5">
    <source>
        <dbReference type="Proteomes" id="UP001596989"/>
    </source>
</evidence>
<accession>A0ABW3HN74</accession>
<evidence type="ECO:0000256" key="3">
    <source>
        <dbReference type="SAM" id="SignalP"/>
    </source>
</evidence>
<evidence type="ECO:0000256" key="2">
    <source>
        <dbReference type="SAM" id="Phobius"/>
    </source>
</evidence>
<keyword evidence="3" id="KW-0732">Signal</keyword>
<keyword evidence="2" id="KW-0472">Membrane</keyword>
<dbReference type="RefSeq" id="WP_377562740.1">
    <property type="nucleotide sequence ID" value="NZ_JBHTJZ010000005.1"/>
</dbReference>
<keyword evidence="2" id="KW-1133">Transmembrane helix</keyword>
<keyword evidence="2" id="KW-0812">Transmembrane</keyword>
<proteinExistence type="predicted"/>
<feature type="chain" id="PRO_5046204091" description="Preprotein translocase subunit Tim44" evidence="3">
    <location>
        <begin position="26"/>
        <end position="144"/>
    </location>
</feature>
<gene>
    <name evidence="4" type="ORF">ACFQ2I_05850</name>
</gene>
<feature type="transmembrane region" description="Helical" evidence="2">
    <location>
        <begin position="80"/>
        <end position="100"/>
    </location>
</feature>
<protein>
    <recommendedName>
        <fullName evidence="6">Preprotein translocase subunit Tim44</fullName>
    </recommendedName>
</protein>
<feature type="region of interest" description="Disordered" evidence="1">
    <location>
        <begin position="30"/>
        <end position="61"/>
    </location>
</feature>
<evidence type="ECO:0000256" key="1">
    <source>
        <dbReference type="SAM" id="MobiDB-lite"/>
    </source>
</evidence>
<organism evidence="4 5">
    <name type="scientific">Paenibacillus chungangensis</name>
    <dbReference type="NCBI Taxonomy" id="696535"/>
    <lineage>
        <taxon>Bacteria</taxon>
        <taxon>Bacillati</taxon>
        <taxon>Bacillota</taxon>
        <taxon>Bacilli</taxon>
        <taxon>Bacillales</taxon>
        <taxon>Paenibacillaceae</taxon>
        <taxon>Paenibacillus</taxon>
    </lineage>
</organism>
<dbReference type="Proteomes" id="UP001596989">
    <property type="component" value="Unassembled WGS sequence"/>
</dbReference>
<feature type="transmembrane region" description="Helical" evidence="2">
    <location>
        <begin position="107"/>
        <end position="127"/>
    </location>
</feature>